<evidence type="ECO:0000259" key="5">
    <source>
        <dbReference type="PROSITE" id="PS51720"/>
    </source>
</evidence>
<keyword evidence="2" id="KW-0547">Nucleotide-binding</keyword>
<dbReference type="OrthoDB" id="5985928at2759"/>
<dbReference type="GO" id="GO:0005525">
    <property type="term" value="F:GTP binding"/>
    <property type="evidence" value="ECO:0007669"/>
    <property type="project" value="UniProtKB-KW"/>
</dbReference>
<keyword evidence="4" id="KW-1133">Transmembrane helix</keyword>
<evidence type="ECO:0000256" key="2">
    <source>
        <dbReference type="ARBA" id="ARBA00022741"/>
    </source>
</evidence>
<keyword evidence="4" id="KW-0812">Transmembrane</keyword>
<name>A0A4Z2EQK9_9TELE</name>
<dbReference type="PROSITE" id="PS51720">
    <property type="entry name" value="G_AIG1"/>
    <property type="match status" value="1"/>
</dbReference>
<dbReference type="SUPFAM" id="SSF52540">
    <property type="entry name" value="P-loop containing nucleoside triphosphate hydrolases"/>
    <property type="match status" value="1"/>
</dbReference>
<dbReference type="InterPro" id="IPR045058">
    <property type="entry name" value="GIMA/IAN/Toc"/>
</dbReference>
<reference evidence="6 7" key="1">
    <citation type="submission" date="2019-03" db="EMBL/GenBank/DDBJ databases">
        <title>First draft genome of Liparis tanakae, snailfish: a comprehensive survey of snailfish specific genes.</title>
        <authorList>
            <person name="Kim W."/>
            <person name="Song I."/>
            <person name="Jeong J.-H."/>
            <person name="Kim D."/>
            <person name="Kim S."/>
            <person name="Ryu S."/>
            <person name="Song J.Y."/>
            <person name="Lee S.K."/>
        </authorList>
    </citation>
    <scope>NUCLEOTIDE SEQUENCE [LARGE SCALE GENOMIC DNA]</scope>
    <source>
        <tissue evidence="6">Muscle</tissue>
    </source>
</reference>
<keyword evidence="7" id="KW-1185">Reference proteome</keyword>
<proteinExistence type="inferred from homology"/>
<evidence type="ECO:0000256" key="1">
    <source>
        <dbReference type="ARBA" id="ARBA00008535"/>
    </source>
</evidence>
<keyword evidence="3" id="KW-0342">GTP-binding</keyword>
<dbReference type="InterPro" id="IPR006703">
    <property type="entry name" value="G_AIG1"/>
</dbReference>
<feature type="domain" description="AIG1-type G" evidence="5">
    <location>
        <begin position="13"/>
        <end position="217"/>
    </location>
</feature>
<protein>
    <submittedName>
        <fullName evidence="6">GTPase IMAP family member 5</fullName>
    </submittedName>
</protein>
<evidence type="ECO:0000256" key="4">
    <source>
        <dbReference type="SAM" id="Phobius"/>
    </source>
</evidence>
<comment type="similarity">
    <text evidence="1">Belongs to the TRAFAC class TrmE-Era-EngA-EngB-Septin-like GTPase superfamily. AIG1/Toc34/Toc159-like paraseptin GTPase family. IAN subfamily.</text>
</comment>
<dbReference type="PANTHER" id="PTHR10903">
    <property type="entry name" value="GTPASE, IMAP FAMILY MEMBER-RELATED"/>
    <property type="match status" value="1"/>
</dbReference>
<dbReference type="Pfam" id="PF04548">
    <property type="entry name" value="AIG1"/>
    <property type="match status" value="1"/>
</dbReference>
<accession>A0A4Z2EQK9</accession>
<dbReference type="AlphaFoldDB" id="A0A4Z2EQK9"/>
<dbReference type="FunFam" id="3.40.50.300:FF:000366">
    <property type="entry name" value="GTPase, IMAP family member 2"/>
    <property type="match status" value="1"/>
</dbReference>
<evidence type="ECO:0000256" key="3">
    <source>
        <dbReference type="ARBA" id="ARBA00023134"/>
    </source>
</evidence>
<dbReference type="InterPro" id="IPR027417">
    <property type="entry name" value="P-loop_NTPase"/>
</dbReference>
<dbReference type="Gene3D" id="3.40.50.300">
    <property type="entry name" value="P-loop containing nucleotide triphosphate hydrolases"/>
    <property type="match status" value="1"/>
</dbReference>
<dbReference type="CDD" id="cd01852">
    <property type="entry name" value="AIG1"/>
    <property type="match status" value="1"/>
</dbReference>
<keyword evidence="4" id="KW-0472">Membrane</keyword>
<evidence type="ECO:0000313" key="6">
    <source>
        <dbReference type="EMBL" id="TNN31227.1"/>
    </source>
</evidence>
<sequence>MARDVKCEPTFDTEELRIVMVGKTGVGKSATGNTILGKQIFKSELASQSLTKVCKKAVGEVNGEKVSVIDTPGLFDTDTDQETTIGEIARCMAYAAPGPHVFLVVVQLGRHTEEEKNAVLKIQEMFGEEADRHSMVLFTHGDLLKGKPIEDFLKDSGALKELVEKCNGNYHVFNNEATDQSQGSVVLAYLVPKRKDTQGRDFGGLAPGRRDLQVRAPKQRDWRGDSRILLSSLGLYFLLKSLQLFAHLLLLLFSNS</sequence>
<comment type="caution">
    <text evidence="6">The sequence shown here is derived from an EMBL/GenBank/DDBJ whole genome shotgun (WGS) entry which is preliminary data.</text>
</comment>
<evidence type="ECO:0000313" key="7">
    <source>
        <dbReference type="Proteomes" id="UP000314294"/>
    </source>
</evidence>
<dbReference type="EMBL" id="SRLO01003672">
    <property type="protein sequence ID" value="TNN31227.1"/>
    <property type="molecule type" value="Genomic_DNA"/>
</dbReference>
<gene>
    <name evidence="6" type="primary">GIMAP5_0</name>
    <name evidence="6" type="ORF">EYF80_058621</name>
</gene>
<dbReference type="Proteomes" id="UP000314294">
    <property type="component" value="Unassembled WGS sequence"/>
</dbReference>
<feature type="transmembrane region" description="Helical" evidence="4">
    <location>
        <begin position="228"/>
        <end position="253"/>
    </location>
</feature>
<dbReference type="PANTHER" id="PTHR10903:SF112">
    <property type="entry name" value="SI:CH211-113E8.5"/>
    <property type="match status" value="1"/>
</dbReference>
<organism evidence="6 7">
    <name type="scientific">Liparis tanakae</name>
    <name type="common">Tanaka's snailfish</name>
    <dbReference type="NCBI Taxonomy" id="230148"/>
    <lineage>
        <taxon>Eukaryota</taxon>
        <taxon>Metazoa</taxon>
        <taxon>Chordata</taxon>
        <taxon>Craniata</taxon>
        <taxon>Vertebrata</taxon>
        <taxon>Euteleostomi</taxon>
        <taxon>Actinopterygii</taxon>
        <taxon>Neopterygii</taxon>
        <taxon>Teleostei</taxon>
        <taxon>Neoteleostei</taxon>
        <taxon>Acanthomorphata</taxon>
        <taxon>Eupercaria</taxon>
        <taxon>Perciformes</taxon>
        <taxon>Cottioidei</taxon>
        <taxon>Cottales</taxon>
        <taxon>Liparidae</taxon>
        <taxon>Liparis</taxon>
    </lineage>
</organism>